<dbReference type="PRINTS" id="PR00461">
    <property type="entry name" value="PLPEROXIDASE"/>
</dbReference>
<protein>
    <recommendedName>
        <fullName evidence="14">Peroxidase</fullName>
        <ecNumber evidence="14">1.11.1.7</ecNumber>
    </recommendedName>
</protein>
<feature type="binding site" evidence="11">
    <location>
        <position position="258"/>
    </location>
    <ligand>
        <name>Ca(2+)</name>
        <dbReference type="ChEBI" id="CHEBI:29108"/>
        <label>2</label>
    </ligand>
</feature>
<dbReference type="Gene3D" id="1.10.520.10">
    <property type="match status" value="1"/>
</dbReference>
<evidence type="ECO:0000256" key="10">
    <source>
        <dbReference type="PIRSR" id="PIRSR600823-2"/>
    </source>
</evidence>
<proteinExistence type="inferred from homology"/>
<name>A0ABD1YXC7_9MARC</name>
<reference evidence="16 17" key="1">
    <citation type="submission" date="2024-09" db="EMBL/GenBank/DDBJ databases">
        <title>Chromosome-scale assembly of Riccia fluitans.</title>
        <authorList>
            <person name="Paukszto L."/>
            <person name="Sawicki J."/>
            <person name="Karawczyk K."/>
            <person name="Piernik-Szablinska J."/>
            <person name="Szczecinska M."/>
            <person name="Mazdziarz M."/>
        </authorList>
    </citation>
    <scope>NUCLEOTIDE SEQUENCE [LARGE SCALE GENOMIC DNA]</scope>
    <source>
        <strain evidence="16">Rf_01</strain>
        <tissue evidence="16">Aerial parts of the thallus</tissue>
    </source>
</reference>
<dbReference type="InterPro" id="IPR010255">
    <property type="entry name" value="Haem_peroxidase_sf"/>
</dbReference>
<evidence type="ECO:0000256" key="6">
    <source>
        <dbReference type="ARBA" id="ARBA00023002"/>
    </source>
</evidence>
<dbReference type="InterPro" id="IPR000823">
    <property type="entry name" value="Peroxidase_pln"/>
</dbReference>
<evidence type="ECO:0000313" key="16">
    <source>
        <dbReference type="EMBL" id="KAL2635435.1"/>
    </source>
</evidence>
<feature type="binding site" evidence="11">
    <location>
        <position position="86"/>
    </location>
    <ligand>
        <name>Ca(2+)</name>
        <dbReference type="ChEBI" id="CHEBI:29108"/>
        <label>1</label>
    </ligand>
</feature>
<comment type="catalytic activity">
    <reaction evidence="1 14">
        <text>2 a phenolic donor + H2O2 = 2 a phenolic radical donor + 2 H2O</text>
        <dbReference type="Rhea" id="RHEA:56136"/>
        <dbReference type="ChEBI" id="CHEBI:15377"/>
        <dbReference type="ChEBI" id="CHEBI:16240"/>
        <dbReference type="ChEBI" id="CHEBI:139520"/>
        <dbReference type="ChEBI" id="CHEBI:139521"/>
        <dbReference type="EC" id="1.11.1.7"/>
    </reaction>
</comment>
<comment type="cofactor">
    <cofactor evidence="11 14">
        <name>Ca(2+)</name>
        <dbReference type="ChEBI" id="CHEBI:29108"/>
    </cofactor>
    <text evidence="11 14">Binds 2 calcium ions per subunit.</text>
</comment>
<dbReference type="GO" id="GO:0006979">
    <property type="term" value="P:response to oxidative stress"/>
    <property type="evidence" value="ECO:0007669"/>
    <property type="project" value="UniProtKB-UniRule"/>
</dbReference>
<dbReference type="InterPro" id="IPR033905">
    <property type="entry name" value="Secretory_peroxidase"/>
</dbReference>
<keyword evidence="5 11" id="KW-0479">Metal-binding</keyword>
<feature type="binding site" evidence="11">
    <location>
        <position position="207"/>
    </location>
    <ligand>
        <name>Ca(2+)</name>
        <dbReference type="ChEBI" id="CHEBI:29108"/>
        <label>2</label>
    </ligand>
</feature>
<evidence type="ECO:0000256" key="13">
    <source>
        <dbReference type="PIRSR" id="PIRSR600823-5"/>
    </source>
</evidence>
<feature type="binding site" evidence="11">
    <location>
        <position position="84"/>
    </location>
    <ligand>
        <name>Ca(2+)</name>
        <dbReference type="ChEBI" id="CHEBI:29108"/>
        <label>1</label>
    </ligand>
</feature>
<feature type="binding site" evidence="11">
    <location>
        <position position="260"/>
    </location>
    <ligand>
        <name>Ca(2+)</name>
        <dbReference type="ChEBI" id="CHEBI:29108"/>
        <label>2</label>
    </ligand>
</feature>
<keyword evidence="14" id="KW-0964">Secreted</keyword>
<feature type="disulfide bond" evidence="13">
    <location>
        <begin position="82"/>
        <end position="87"/>
    </location>
</feature>
<keyword evidence="8 13" id="KW-1015">Disulfide bond</keyword>
<keyword evidence="3 14" id="KW-0575">Peroxidase</keyword>
<sequence length="337" mass="36912">MFSNHQAETLASGRIQDLIGSRAVDLPRDISTRDIPYRIRGQGPRNDKHQLAPAIVKREVAKILHINPNLVGGFQRLQFHDCWVNGCDASLLIASTPNNQAEVDAFVNFELRAVAEIDQIKAAIEAECPNTVSCADIIALAARDATVFANGPYWPVDLGRRDSRRSVAMDADTNLPFPVFPFAVLVQNFAAKGFSAREMIVLSGSHTVGHTHCNGIGPNLYNYTGIDDLTNPNLDPAFAASLKQECPKFNRFNIVNMDSTPNTFDRQYYLKVLANQGDMITDDELIRGPDGSSIVEYLAQPGSTFFAEFADAMAKMSKLSPLLAPAGEIRATCQVIN</sequence>
<evidence type="ECO:0000256" key="8">
    <source>
        <dbReference type="ARBA" id="ARBA00023157"/>
    </source>
</evidence>
<feature type="binding site" evidence="11">
    <location>
        <position position="90"/>
    </location>
    <ligand>
        <name>Ca(2+)</name>
        <dbReference type="ChEBI" id="CHEBI:29108"/>
        <label>1</label>
    </ligand>
</feature>
<dbReference type="GO" id="GO:0020037">
    <property type="term" value="F:heme binding"/>
    <property type="evidence" value="ECO:0007669"/>
    <property type="project" value="UniProtKB-UniRule"/>
</dbReference>
<dbReference type="GO" id="GO:0140825">
    <property type="term" value="F:lactoperoxidase activity"/>
    <property type="evidence" value="ECO:0007669"/>
    <property type="project" value="UniProtKB-EC"/>
</dbReference>
<comment type="caution">
    <text evidence="16">The sequence shown here is derived from an EMBL/GenBank/DDBJ whole genome shotgun (WGS) entry which is preliminary data.</text>
</comment>
<dbReference type="PANTHER" id="PTHR31517">
    <property type="match status" value="1"/>
</dbReference>
<comment type="cofactor">
    <cofactor evidence="11 14">
        <name>heme b</name>
        <dbReference type="ChEBI" id="CHEBI:60344"/>
    </cofactor>
    <text evidence="11 14">Binds 1 heme b (iron(II)-protoporphyrin IX) group per subunit.</text>
</comment>
<comment type="subcellular location">
    <subcellularLocation>
        <location evidence="14">Secreted</location>
    </subcellularLocation>
</comment>
<dbReference type="EMBL" id="JBHFFA010000003">
    <property type="protein sequence ID" value="KAL2635435.1"/>
    <property type="molecule type" value="Genomic_DNA"/>
</dbReference>
<dbReference type="AlphaFoldDB" id="A0ABD1YXC7"/>
<keyword evidence="14" id="KW-0376">Hydrogen peroxide</keyword>
<dbReference type="Pfam" id="PF00141">
    <property type="entry name" value="peroxidase"/>
    <property type="match status" value="1"/>
</dbReference>
<feature type="binding site" evidence="10">
    <location>
        <position position="176"/>
    </location>
    <ligand>
        <name>substrate</name>
    </ligand>
</feature>
<feature type="binding site" evidence="11">
    <location>
        <position position="88"/>
    </location>
    <ligand>
        <name>Ca(2+)</name>
        <dbReference type="ChEBI" id="CHEBI:29108"/>
        <label>1</label>
    </ligand>
</feature>
<feature type="domain" description="Plant heme peroxidase family profile" evidence="15">
    <location>
        <begin position="52"/>
        <end position="337"/>
    </location>
</feature>
<evidence type="ECO:0000313" key="17">
    <source>
        <dbReference type="Proteomes" id="UP001605036"/>
    </source>
</evidence>
<dbReference type="PRINTS" id="PR00458">
    <property type="entry name" value="PEROXIDASE"/>
</dbReference>
<feature type="disulfide bond" evidence="13">
    <location>
        <begin position="213"/>
        <end position="246"/>
    </location>
</feature>
<dbReference type="GO" id="GO:0042744">
    <property type="term" value="P:hydrogen peroxide catabolic process"/>
    <property type="evidence" value="ECO:0007669"/>
    <property type="project" value="UniProtKB-KW"/>
</dbReference>
<dbReference type="PROSITE" id="PS50873">
    <property type="entry name" value="PEROXIDASE_4"/>
    <property type="match status" value="1"/>
</dbReference>
<keyword evidence="11 14" id="KW-0106">Calcium</keyword>
<feature type="binding site" description="axial binding residue" evidence="11">
    <location>
        <position position="206"/>
    </location>
    <ligand>
        <name>heme b</name>
        <dbReference type="ChEBI" id="CHEBI:60344"/>
    </ligand>
    <ligandPart>
        <name>Fe</name>
        <dbReference type="ChEBI" id="CHEBI:18248"/>
    </ligandPart>
</feature>
<evidence type="ECO:0000259" key="15">
    <source>
        <dbReference type="PROSITE" id="PS50873"/>
    </source>
</evidence>
<dbReference type="SUPFAM" id="SSF48113">
    <property type="entry name" value="Heme-dependent peroxidases"/>
    <property type="match status" value="1"/>
</dbReference>
<keyword evidence="6 14" id="KW-0560">Oxidoreductase</keyword>
<evidence type="ECO:0000256" key="3">
    <source>
        <dbReference type="ARBA" id="ARBA00022559"/>
    </source>
</evidence>
<dbReference type="InterPro" id="IPR002016">
    <property type="entry name" value="Haem_peroxidase"/>
</dbReference>
<organism evidence="16 17">
    <name type="scientific">Riccia fluitans</name>
    <dbReference type="NCBI Taxonomy" id="41844"/>
    <lineage>
        <taxon>Eukaryota</taxon>
        <taxon>Viridiplantae</taxon>
        <taxon>Streptophyta</taxon>
        <taxon>Embryophyta</taxon>
        <taxon>Marchantiophyta</taxon>
        <taxon>Marchantiopsida</taxon>
        <taxon>Marchantiidae</taxon>
        <taxon>Marchantiales</taxon>
        <taxon>Ricciaceae</taxon>
        <taxon>Riccia</taxon>
    </lineage>
</organism>
<gene>
    <name evidence="16" type="ORF">R1flu_006914</name>
</gene>
<dbReference type="EC" id="1.11.1.7" evidence="14"/>
<evidence type="ECO:0000256" key="1">
    <source>
        <dbReference type="ARBA" id="ARBA00000189"/>
    </source>
</evidence>
<accession>A0ABD1YXC7</accession>
<comment type="similarity">
    <text evidence="2">Belongs to the peroxidase family. Ascorbate peroxidase subfamily.</text>
</comment>
<feature type="binding site" evidence="11">
    <location>
        <position position="81"/>
    </location>
    <ligand>
        <name>Ca(2+)</name>
        <dbReference type="ChEBI" id="CHEBI:29108"/>
        <label>1</label>
    </ligand>
</feature>
<evidence type="ECO:0000256" key="12">
    <source>
        <dbReference type="PIRSR" id="PIRSR600823-4"/>
    </source>
</evidence>
<keyword evidence="7 11" id="KW-0408">Iron</keyword>
<feature type="binding site" evidence="11">
    <location>
        <position position="102"/>
    </location>
    <ligand>
        <name>Ca(2+)</name>
        <dbReference type="ChEBI" id="CHEBI:29108"/>
        <label>1</label>
    </ligand>
</feature>
<dbReference type="Gene3D" id="1.10.420.10">
    <property type="entry name" value="Peroxidase, domain 2"/>
    <property type="match status" value="1"/>
</dbReference>
<feature type="disulfide bond" evidence="13">
    <location>
        <begin position="134"/>
        <end position="333"/>
    </location>
</feature>
<feature type="site" description="Transition state stabilizer" evidence="12">
    <location>
        <position position="76"/>
    </location>
</feature>
<evidence type="ECO:0000256" key="7">
    <source>
        <dbReference type="ARBA" id="ARBA00023004"/>
    </source>
</evidence>
<evidence type="ECO:0000256" key="9">
    <source>
        <dbReference type="PIRSR" id="PIRSR600823-1"/>
    </source>
</evidence>
<evidence type="ECO:0000256" key="4">
    <source>
        <dbReference type="ARBA" id="ARBA00022617"/>
    </source>
</evidence>
<feature type="active site" description="Proton acceptor" evidence="9">
    <location>
        <position position="80"/>
    </location>
</feature>
<dbReference type="Proteomes" id="UP001605036">
    <property type="component" value="Unassembled WGS sequence"/>
</dbReference>
<dbReference type="CDD" id="cd00693">
    <property type="entry name" value="secretory_peroxidase"/>
    <property type="match status" value="1"/>
</dbReference>
<feature type="binding site" evidence="11">
    <location>
        <position position="265"/>
    </location>
    <ligand>
        <name>Ca(2+)</name>
        <dbReference type="ChEBI" id="CHEBI:29108"/>
        <label>2</label>
    </ligand>
</feature>
<dbReference type="InterPro" id="IPR019793">
    <property type="entry name" value="Peroxidases_heam-ligand_BS"/>
</dbReference>
<evidence type="ECO:0000256" key="11">
    <source>
        <dbReference type="PIRSR" id="PIRSR600823-3"/>
    </source>
</evidence>
<evidence type="ECO:0000256" key="2">
    <source>
        <dbReference type="ARBA" id="ARBA00006873"/>
    </source>
</evidence>
<comment type="function">
    <text evidence="14">Removal of H(2)O(2), oxidation of toxic reductants, biosynthesis and degradation of lignin, suberization, auxin catabolism, response to environmental stresses such as wounding, pathogen attack and oxidative stress.</text>
</comment>
<dbReference type="PROSITE" id="PS00435">
    <property type="entry name" value="PEROXIDASE_1"/>
    <property type="match status" value="1"/>
</dbReference>
<dbReference type="GO" id="GO:0005576">
    <property type="term" value="C:extracellular region"/>
    <property type="evidence" value="ECO:0007669"/>
    <property type="project" value="UniProtKB-SubCell"/>
</dbReference>
<evidence type="ECO:0000256" key="5">
    <source>
        <dbReference type="ARBA" id="ARBA00022723"/>
    </source>
</evidence>
<keyword evidence="17" id="KW-1185">Reference proteome</keyword>
<dbReference type="FunFam" id="1.10.420.10:FF:000001">
    <property type="entry name" value="Peroxidase"/>
    <property type="match status" value="1"/>
</dbReference>
<dbReference type="GO" id="GO:0046872">
    <property type="term" value="F:metal ion binding"/>
    <property type="evidence" value="ECO:0007669"/>
    <property type="project" value="UniProtKB-UniRule"/>
</dbReference>
<keyword evidence="4 14" id="KW-0349">Heme</keyword>
<comment type="similarity">
    <text evidence="14">Belongs to the peroxidase family. Classical plant (class III) peroxidase subfamily.</text>
</comment>
<dbReference type="PANTHER" id="PTHR31517:SF84">
    <property type="entry name" value="PEROXIDASE"/>
    <property type="match status" value="1"/>
</dbReference>
<evidence type="ECO:0000256" key="14">
    <source>
        <dbReference type="RuleBase" id="RU362060"/>
    </source>
</evidence>